<gene>
    <name evidence="2" type="ORF">AWB78_05910</name>
</gene>
<evidence type="ECO:0000313" key="3">
    <source>
        <dbReference type="Proteomes" id="UP000071859"/>
    </source>
</evidence>
<reference evidence="2" key="1">
    <citation type="submission" date="2016-01" db="EMBL/GenBank/DDBJ databases">
        <authorList>
            <person name="Peeters C."/>
        </authorList>
    </citation>
    <scope>NUCLEOTIDE SEQUENCE</scope>
    <source>
        <strain evidence="2">LMG 29321</strain>
    </source>
</reference>
<dbReference type="InterPro" id="IPR025421">
    <property type="entry name" value="DUF4148"/>
</dbReference>
<sequence>MKVLKLAAVAAASVVTITAFAAEPAAPLTRNQVKAELEALHSVGYSPQDWVHYPDNIQAAERKIKSQQNPSEPRTQQR</sequence>
<evidence type="ECO:0000313" key="2">
    <source>
        <dbReference type="EMBL" id="SAL00229.1"/>
    </source>
</evidence>
<keyword evidence="3" id="KW-1185">Reference proteome</keyword>
<dbReference type="Proteomes" id="UP000071859">
    <property type="component" value="Unassembled WGS sequence"/>
</dbReference>
<dbReference type="RefSeq" id="WP_062609766.1">
    <property type="nucleotide sequence ID" value="NZ_FCOX02000041.1"/>
</dbReference>
<protein>
    <recommendedName>
        <fullName evidence="4">Purine nucleoside phosphorylase</fullName>
    </recommendedName>
</protein>
<evidence type="ECO:0008006" key="4">
    <source>
        <dbReference type="Google" id="ProtNLM"/>
    </source>
</evidence>
<evidence type="ECO:0000256" key="1">
    <source>
        <dbReference type="SAM" id="SignalP"/>
    </source>
</evidence>
<name>A0A158E031_9BURK</name>
<dbReference type="AlphaFoldDB" id="A0A158E031"/>
<feature type="signal peptide" evidence="1">
    <location>
        <begin position="1"/>
        <end position="21"/>
    </location>
</feature>
<organism evidence="2 3">
    <name type="scientific">Caballeronia calidae</name>
    <dbReference type="NCBI Taxonomy" id="1777139"/>
    <lineage>
        <taxon>Bacteria</taxon>
        <taxon>Pseudomonadati</taxon>
        <taxon>Pseudomonadota</taxon>
        <taxon>Betaproteobacteria</taxon>
        <taxon>Burkholderiales</taxon>
        <taxon>Burkholderiaceae</taxon>
        <taxon>Caballeronia</taxon>
    </lineage>
</organism>
<keyword evidence="1" id="KW-0732">Signal</keyword>
<dbReference type="Pfam" id="PF13663">
    <property type="entry name" value="DUF4148"/>
    <property type="match status" value="1"/>
</dbReference>
<feature type="chain" id="PRO_5007624694" description="Purine nucleoside phosphorylase" evidence="1">
    <location>
        <begin position="22"/>
        <end position="78"/>
    </location>
</feature>
<dbReference type="OrthoDB" id="9035527at2"/>
<proteinExistence type="predicted"/>
<dbReference type="EMBL" id="FCOX02000041">
    <property type="protein sequence ID" value="SAL00229.1"/>
    <property type="molecule type" value="Genomic_DNA"/>
</dbReference>
<comment type="caution">
    <text evidence="2">The sequence shown here is derived from an EMBL/GenBank/DDBJ whole genome shotgun (WGS) entry which is preliminary data.</text>
</comment>
<accession>A0A158E031</accession>